<dbReference type="AlphaFoldDB" id="A0AAN9CPD9"/>
<keyword evidence="8" id="KW-0505">Motor protein</keyword>
<dbReference type="Pfam" id="PF00400">
    <property type="entry name" value="WD40"/>
    <property type="match status" value="2"/>
</dbReference>
<evidence type="ECO:0000256" key="4">
    <source>
        <dbReference type="ARBA" id="ARBA00022574"/>
    </source>
</evidence>
<feature type="compositionally biased region" description="Acidic residues" evidence="11">
    <location>
        <begin position="59"/>
        <end position="69"/>
    </location>
</feature>
<dbReference type="GO" id="GO:0036158">
    <property type="term" value="P:outer dynein arm assembly"/>
    <property type="evidence" value="ECO:0007669"/>
    <property type="project" value="TreeGrafter"/>
</dbReference>
<dbReference type="FunFam" id="2.130.10.10:FF:000251">
    <property type="entry name" value="Dynein axonemal intermediate chain 1"/>
    <property type="match status" value="1"/>
</dbReference>
<comment type="caution">
    <text evidence="12">The sequence shown here is derived from an EMBL/GenBank/DDBJ whole genome shotgun (WGS) entry which is preliminary data.</text>
</comment>
<evidence type="ECO:0000256" key="3">
    <source>
        <dbReference type="ARBA" id="ARBA00022490"/>
    </source>
</evidence>
<dbReference type="EMBL" id="JAYKXH010000015">
    <property type="protein sequence ID" value="KAK7143380.1"/>
    <property type="molecule type" value="Genomic_DNA"/>
</dbReference>
<keyword evidence="9" id="KW-0206">Cytoskeleton</keyword>
<reference evidence="12 13" key="1">
    <citation type="submission" date="2024-02" db="EMBL/GenBank/DDBJ databases">
        <title>Chromosome-level genome assembly of the Eurasian Minnow (Phoxinus phoxinus).</title>
        <authorList>
            <person name="Oriowo T.O."/>
            <person name="Martin S."/>
            <person name="Stange M."/>
            <person name="Chrysostomakis Y."/>
            <person name="Brown T."/>
            <person name="Winkler S."/>
            <person name="Kukowka S."/>
            <person name="Myers E.W."/>
            <person name="Bohne A."/>
        </authorList>
    </citation>
    <scope>NUCLEOTIDE SEQUENCE [LARGE SCALE GENOMIC DNA]</scope>
    <source>
        <strain evidence="12">ZFMK-TIS-60720</strain>
        <tissue evidence="12">Whole Organism</tissue>
    </source>
</reference>
<keyword evidence="6" id="KW-0677">Repeat</keyword>
<evidence type="ECO:0000256" key="10">
    <source>
        <dbReference type="ARBA" id="ARBA00023273"/>
    </source>
</evidence>
<feature type="compositionally biased region" description="Basic and acidic residues" evidence="11">
    <location>
        <begin position="45"/>
        <end position="58"/>
    </location>
</feature>
<evidence type="ECO:0000256" key="7">
    <source>
        <dbReference type="ARBA" id="ARBA00023017"/>
    </source>
</evidence>
<proteinExistence type="inferred from homology"/>
<protein>
    <recommendedName>
        <fullName evidence="14">Dynein intermediate chain 1, axonemal</fullName>
    </recommendedName>
</protein>
<dbReference type="SUPFAM" id="SSF50978">
    <property type="entry name" value="WD40 repeat-like"/>
    <property type="match status" value="1"/>
</dbReference>
<dbReference type="InterPro" id="IPR001680">
    <property type="entry name" value="WD40_rpt"/>
</dbReference>
<evidence type="ECO:0000256" key="2">
    <source>
        <dbReference type="ARBA" id="ARBA00011059"/>
    </source>
</evidence>
<dbReference type="GO" id="GO:0045503">
    <property type="term" value="F:dynein light chain binding"/>
    <property type="evidence" value="ECO:0007669"/>
    <property type="project" value="TreeGrafter"/>
</dbReference>
<sequence length="524" mass="59605">MSVPQKAAVKSEPDVACKPKPLYANFSANASRSEIYDFYQEELKRRETNKNKEERPIIDEEDDEGDEETQCTAKGEDWYWQDSSEEEEAPASAEPSGLRNFTYKKHDISQLAHAVKMMERAVVQNIHGDITDDFLYFEDPADEFRGEKGTLLPLWKFQYDKAKGLSVTALCWSTEYNDLFAVGLGSYGYTHEDRVGMLLFYTRKMHTYPEFIFNTDSGVMCIDIHKQLSHLVAVGLNNGCVAVYSLLEKSKQPIYKSTASAGKHKGPVMQVKWQEDHLDSNHNFISVSADGRVGSWTLREHELVFTDIIKLPATDKVPDDLKDVIATAGTSLDVHKQYDCFFLVASQSGTIYKGSKFISSTFLEEYDAHFLMSVKCVRWNPFYSNVFVSCGLDWMVKIWDERIKSPVFTFDLRADVTDVAWAPYSSTVFAAITTDRKVHVFDLSVNKYEALCQQIVVSRKKRPVKIEFNPVHPIIIVGDDRGHVISLKLSPNLRKKPKDKKGHELPSGPEVEIAKMEQLLSLVR</sequence>
<keyword evidence="5" id="KW-0493">Microtubule</keyword>
<dbReference type="GO" id="GO:0005874">
    <property type="term" value="C:microtubule"/>
    <property type="evidence" value="ECO:0007669"/>
    <property type="project" value="UniProtKB-KW"/>
</dbReference>
<dbReference type="GO" id="GO:0003341">
    <property type="term" value="P:cilium movement"/>
    <property type="evidence" value="ECO:0007669"/>
    <property type="project" value="TreeGrafter"/>
</dbReference>
<name>A0AAN9CPD9_9TELE</name>
<keyword evidence="10" id="KW-0966">Cell projection</keyword>
<feature type="region of interest" description="Disordered" evidence="11">
    <location>
        <begin position="45"/>
        <end position="98"/>
    </location>
</feature>
<dbReference type="PANTHER" id="PTHR12442">
    <property type="entry name" value="DYNEIN INTERMEDIATE CHAIN"/>
    <property type="match status" value="1"/>
</dbReference>
<evidence type="ECO:0000256" key="8">
    <source>
        <dbReference type="ARBA" id="ARBA00023175"/>
    </source>
</evidence>
<keyword evidence="4" id="KW-0853">WD repeat</keyword>
<keyword evidence="13" id="KW-1185">Reference proteome</keyword>
<comment type="similarity">
    <text evidence="2">Belongs to the dynein intermediate chain family.</text>
</comment>
<dbReference type="PANTHER" id="PTHR12442:SF11">
    <property type="entry name" value="DYNEIN AXONEMAL INTERMEDIATE CHAIN 1"/>
    <property type="match status" value="1"/>
</dbReference>
<accession>A0AAN9CPD9</accession>
<evidence type="ECO:0000256" key="1">
    <source>
        <dbReference type="ARBA" id="ARBA00004430"/>
    </source>
</evidence>
<dbReference type="Gene3D" id="2.130.10.10">
    <property type="entry name" value="YVTN repeat-like/Quinoprotein amine dehydrogenase"/>
    <property type="match status" value="2"/>
</dbReference>
<evidence type="ECO:0000256" key="9">
    <source>
        <dbReference type="ARBA" id="ARBA00023212"/>
    </source>
</evidence>
<dbReference type="GO" id="GO:0036157">
    <property type="term" value="C:outer dynein arm"/>
    <property type="evidence" value="ECO:0007669"/>
    <property type="project" value="TreeGrafter"/>
</dbReference>
<evidence type="ECO:0000256" key="11">
    <source>
        <dbReference type="SAM" id="MobiDB-lite"/>
    </source>
</evidence>
<keyword evidence="7" id="KW-0243">Dynein</keyword>
<organism evidence="12 13">
    <name type="scientific">Phoxinus phoxinus</name>
    <name type="common">Eurasian minnow</name>
    <dbReference type="NCBI Taxonomy" id="58324"/>
    <lineage>
        <taxon>Eukaryota</taxon>
        <taxon>Metazoa</taxon>
        <taxon>Chordata</taxon>
        <taxon>Craniata</taxon>
        <taxon>Vertebrata</taxon>
        <taxon>Euteleostomi</taxon>
        <taxon>Actinopterygii</taxon>
        <taxon>Neopterygii</taxon>
        <taxon>Teleostei</taxon>
        <taxon>Ostariophysi</taxon>
        <taxon>Cypriniformes</taxon>
        <taxon>Leuciscidae</taxon>
        <taxon>Phoxininae</taxon>
        <taxon>Phoxinus</taxon>
    </lineage>
</organism>
<evidence type="ECO:0008006" key="14">
    <source>
        <dbReference type="Google" id="ProtNLM"/>
    </source>
</evidence>
<evidence type="ECO:0000256" key="5">
    <source>
        <dbReference type="ARBA" id="ARBA00022701"/>
    </source>
</evidence>
<dbReference type="InterPro" id="IPR050687">
    <property type="entry name" value="Dynein_IC"/>
</dbReference>
<evidence type="ECO:0000313" key="12">
    <source>
        <dbReference type="EMBL" id="KAK7143380.1"/>
    </source>
</evidence>
<dbReference type="SMART" id="SM00320">
    <property type="entry name" value="WD40"/>
    <property type="match status" value="4"/>
</dbReference>
<comment type="subcellular location">
    <subcellularLocation>
        <location evidence="1">Cytoplasm</location>
        <location evidence="1">Cytoskeleton</location>
        <location evidence="1">Cilium axoneme</location>
    </subcellularLocation>
</comment>
<gene>
    <name evidence="12" type="ORF">R3I93_014508</name>
</gene>
<dbReference type="InterPro" id="IPR015943">
    <property type="entry name" value="WD40/YVTN_repeat-like_dom_sf"/>
</dbReference>
<dbReference type="InterPro" id="IPR036322">
    <property type="entry name" value="WD40_repeat_dom_sf"/>
</dbReference>
<evidence type="ECO:0000313" key="13">
    <source>
        <dbReference type="Proteomes" id="UP001364617"/>
    </source>
</evidence>
<dbReference type="GO" id="GO:0045504">
    <property type="term" value="F:dynein heavy chain binding"/>
    <property type="evidence" value="ECO:0007669"/>
    <property type="project" value="TreeGrafter"/>
</dbReference>
<keyword evidence="3" id="KW-0963">Cytoplasm</keyword>
<dbReference type="Proteomes" id="UP001364617">
    <property type="component" value="Unassembled WGS sequence"/>
</dbReference>
<evidence type="ECO:0000256" key="6">
    <source>
        <dbReference type="ARBA" id="ARBA00022737"/>
    </source>
</evidence>